<keyword evidence="4 7" id="KW-0812">Transmembrane</keyword>
<evidence type="ECO:0000256" key="3">
    <source>
        <dbReference type="ARBA" id="ARBA00022475"/>
    </source>
</evidence>
<dbReference type="InterPro" id="IPR000515">
    <property type="entry name" value="MetI-like"/>
</dbReference>
<dbReference type="eggNOG" id="COG0395">
    <property type="taxonomic scope" value="Bacteria"/>
</dbReference>
<keyword evidence="10" id="KW-1185">Reference proteome</keyword>
<evidence type="ECO:0000256" key="6">
    <source>
        <dbReference type="ARBA" id="ARBA00023136"/>
    </source>
</evidence>
<dbReference type="InterPro" id="IPR035906">
    <property type="entry name" value="MetI-like_sf"/>
</dbReference>
<dbReference type="PANTHER" id="PTHR43744:SF12">
    <property type="entry name" value="ABC TRANSPORTER PERMEASE PROTEIN MG189-RELATED"/>
    <property type="match status" value="1"/>
</dbReference>
<feature type="transmembrane region" description="Helical" evidence="7">
    <location>
        <begin position="237"/>
        <end position="259"/>
    </location>
</feature>
<feature type="transmembrane region" description="Helical" evidence="7">
    <location>
        <begin position="69"/>
        <end position="93"/>
    </location>
</feature>
<feature type="transmembrane region" description="Helical" evidence="7">
    <location>
        <begin position="138"/>
        <end position="159"/>
    </location>
</feature>
<feature type="transmembrane region" description="Helical" evidence="7">
    <location>
        <begin position="180"/>
        <end position="202"/>
    </location>
</feature>
<dbReference type="Gene3D" id="1.10.3720.10">
    <property type="entry name" value="MetI-like"/>
    <property type="match status" value="1"/>
</dbReference>
<dbReference type="RefSeq" id="WP_004630758.1">
    <property type="nucleotide sequence ID" value="NZ_AORV01000071.1"/>
</dbReference>
<name>S0FH96_RUMCE</name>
<dbReference type="Proteomes" id="UP000014155">
    <property type="component" value="Unassembled WGS sequence"/>
</dbReference>
<evidence type="ECO:0000259" key="8">
    <source>
        <dbReference type="PROSITE" id="PS50928"/>
    </source>
</evidence>
<evidence type="ECO:0000256" key="1">
    <source>
        <dbReference type="ARBA" id="ARBA00004651"/>
    </source>
</evidence>
<dbReference type="STRING" id="1195236.CTER_5209"/>
<dbReference type="GO" id="GO:0055085">
    <property type="term" value="P:transmembrane transport"/>
    <property type="evidence" value="ECO:0007669"/>
    <property type="project" value="InterPro"/>
</dbReference>
<accession>S0FH96</accession>
<feature type="transmembrane region" description="Helical" evidence="7">
    <location>
        <begin position="12"/>
        <end position="34"/>
    </location>
</feature>
<keyword evidence="6 7" id="KW-0472">Membrane</keyword>
<evidence type="ECO:0000256" key="5">
    <source>
        <dbReference type="ARBA" id="ARBA00022989"/>
    </source>
</evidence>
<dbReference type="PANTHER" id="PTHR43744">
    <property type="entry name" value="ABC TRANSPORTER PERMEASE PROTEIN MG189-RELATED-RELATED"/>
    <property type="match status" value="1"/>
</dbReference>
<keyword evidence="3" id="KW-1003">Cell membrane</keyword>
<dbReference type="GO" id="GO:0005886">
    <property type="term" value="C:plasma membrane"/>
    <property type="evidence" value="ECO:0007669"/>
    <property type="project" value="UniProtKB-SubCell"/>
</dbReference>
<dbReference type="PROSITE" id="PS50928">
    <property type="entry name" value="ABC_TM1"/>
    <property type="match status" value="1"/>
</dbReference>
<evidence type="ECO:0000313" key="10">
    <source>
        <dbReference type="Proteomes" id="UP000014155"/>
    </source>
</evidence>
<comment type="similarity">
    <text evidence="7">Belongs to the binding-protein-dependent transport system permease family.</text>
</comment>
<keyword evidence="2 7" id="KW-0813">Transport</keyword>
<gene>
    <name evidence="9" type="ORF">CTER_5209</name>
</gene>
<protein>
    <submittedName>
        <fullName evidence="9">ABC-type sugar transport system, permease component</fullName>
    </submittedName>
</protein>
<dbReference type="AlphaFoldDB" id="S0FH96"/>
<evidence type="ECO:0000256" key="4">
    <source>
        <dbReference type="ARBA" id="ARBA00022692"/>
    </source>
</evidence>
<feature type="domain" description="ABC transmembrane type-1" evidence="8">
    <location>
        <begin position="70"/>
        <end position="259"/>
    </location>
</feature>
<evidence type="ECO:0000256" key="7">
    <source>
        <dbReference type="RuleBase" id="RU363032"/>
    </source>
</evidence>
<feature type="transmembrane region" description="Helical" evidence="7">
    <location>
        <begin position="105"/>
        <end position="126"/>
    </location>
</feature>
<comment type="subcellular location">
    <subcellularLocation>
        <location evidence="1 7">Cell membrane</location>
        <topology evidence="1 7">Multi-pass membrane protein</topology>
    </subcellularLocation>
</comment>
<keyword evidence="5 7" id="KW-1133">Transmembrane helix</keyword>
<dbReference type="SUPFAM" id="SSF161098">
    <property type="entry name" value="MetI-like"/>
    <property type="match status" value="1"/>
</dbReference>
<dbReference type="EMBL" id="AORV01000071">
    <property type="protein sequence ID" value="EMS69211.1"/>
    <property type="molecule type" value="Genomic_DNA"/>
</dbReference>
<dbReference type="PATRIC" id="fig|1195236.3.peg.5345"/>
<comment type="caution">
    <text evidence="9">The sequence shown here is derived from an EMBL/GenBank/DDBJ whole genome shotgun (WGS) entry which is preliminary data.</text>
</comment>
<dbReference type="CDD" id="cd06261">
    <property type="entry name" value="TM_PBP2"/>
    <property type="match status" value="1"/>
</dbReference>
<sequence length="274" mass="31448">MNFKMKSRILKSVQYIFLTAVALICIFPFVYAVYTSLLHKSDIDKLVSFTSLTLENYIYIFTKSDIMRWYMNSCIVTFSIVAGNLAVNTLAAYALARIRFPGRNFFFFMILGMMMIPYQILIIPLFRMEVKFGWLNSYQGLILPFLFQGFLVFLMRQFFMTIPDALEEAAKIDGLSKGAAFFRIILPLSKAGIATQIIYHFASTWNFLVWGATFVNDKNYYILPVGLNTLKNTYFEYPGYTMSGVVLMTLPIVLIFVIFQKYFIQGIASSGIKG</sequence>
<evidence type="ECO:0000256" key="2">
    <source>
        <dbReference type="ARBA" id="ARBA00022448"/>
    </source>
</evidence>
<reference evidence="9 10" key="1">
    <citation type="journal article" date="2013" name="Genome Announc.">
        <title>Draft Genome Sequence of the Cellulolytic, Mesophilic, Anaerobic Bacterium Clostridium termitidis Strain CT1112 (DSM 5398).</title>
        <authorList>
            <person name="Lal S."/>
            <person name="Ramachandran U."/>
            <person name="Zhang X."/>
            <person name="Munir R."/>
            <person name="Sparling R."/>
            <person name="Levin D.B."/>
        </authorList>
    </citation>
    <scope>NUCLEOTIDE SEQUENCE [LARGE SCALE GENOMIC DNA]</scope>
    <source>
        <strain evidence="9 10">CT1112</strain>
    </source>
</reference>
<keyword evidence="9" id="KW-0762">Sugar transport</keyword>
<organism evidence="9 10">
    <name type="scientific">Ruminiclostridium cellobioparum subsp. termitidis CT1112</name>
    <dbReference type="NCBI Taxonomy" id="1195236"/>
    <lineage>
        <taxon>Bacteria</taxon>
        <taxon>Bacillati</taxon>
        <taxon>Bacillota</taxon>
        <taxon>Clostridia</taxon>
        <taxon>Eubacteriales</taxon>
        <taxon>Oscillospiraceae</taxon>
        <taxon>Ruminiclostridium</taxon>
    </lineage>
</organism>
<evidence type="ECO:0000313" key="9">
    <source>
        <dbReference type="EMBL" id="EMS69211.1"/>
    </source>
</evidence>
<dbReference type="Pfam" id="PF00528">
    <property type="entry name" value="BPD_transp_1"/>
    <property type="match status" value="1"/>
</dbReference>
<proteinExistence type="inferred from homology"/>